<protein>
    <recommendedName>
        <fullName evidence="2">FH2 domain-containing protein</fullName>
    </recommendedName>
</protein>
<dbReference type="OMA" id="NKERAVM"/>
<evidence type="ECO:0000313" key="4">
    <source>
        <dbReference type="Proteomes" id="UP000008144"/>
    </source>
</evidence>
<dbReference type="Proteomes" id="UP000008144">
    <property type="component" value="Chromosome 14"/>
</dbReference>
<dbReference type="HOGENOM" id="CLU_1558743_0_0_1"/>
<dbReference type="InParanoid" id="F6QE00"/>
<dbReference type="Ensembl" id="ENSCINT00000006475.3">
    <property type="protein sequence ID" value="ENSCINP00000006475.3"/>
    <property type="gene ID" value="ENSCING00000009311.4"/>
</dbReference>
<dbReference type="EMBL" id="EAAA01001202">
    <property type="status" value="NOT_ANNOTATED_CDS"/>
    <property type="molecule type" value="Genomic_DNA"/>
</dbReference>
<feature type="region of interest" description="Disordered" evidence="1">
    <location>
        <begin position="134"/>
        <end position="172"/>
    </location>
</feature>
<reference evidence="4" key="1">
    <citation type="journal article" date="2002" name="Science">
        <title>The draft genome of Ciona intestinalis: insights into chordate and vertebrate origins.</title>
        <authorList>
            <person name="Dehal P."/>
            <person name="Satou Y."/>
            <person name="Campbell R.K."/>
            <person name="Chapman J."/>
            <person name="Degnan B."/>
            <person name="De Tomaso A."/>
            <person name="Davidson B."/>
            <person name="Di Gregorio A."/>
            <person name="Gelpke M."/>
            <person name="Goodstein D.M."/>
            <person name="Harafuji N."/>
            <person name="Hastings K.E."/>
            <person name="Ho I."/>
            <person name="Hotta K."/>
            <person name="Huang W."/>
            <person name="Kawashima T."/>
            <person name="Lemaire P."/>
            <person name="Martinez D."/>
            <person name="Meinertzhagen I.A."/>
            <person name="Necula S."/>
            <person name="Nonaka M."/>
            <person name="Putnam N."/>
            <person name="Rash S."/>
            <person name="Saiga H."/>
            <person name="Satake M."/>
            <person name="Terry A."/>
            <person name="Yamada L."/>
            <person name="Wang H.G."/>
            <person name="Awazu S."/>
            <person name="Azumi K."/>
            <person name="Boore J."/>
            <person name="Branno M."/>
            <person name="Chin-Bow S."/>
            <person name="DeSantis R."/>
            <person name="Doyle S."/>
            <person name="Francino P."/>
            <person name="Keys D.N."/>
            <person name="Haga S."/>
            <person name="Hayashi H."/>
            <person name="Hino K."/>
            <person name="Imai K.S."/>
            <person name="Inaba K."/>
            <person name="Kano S."/>
            <person name="Kobayashi K."/>
            <person name="Kobayashi M."/>
            <person name="Lee B.I."/>
            <person name="Makabe K.W."/>
            <person name="Manohar C."/>
            <person name="Matassi G."/>
            <person name="Medina M."/>
            <person name="Mochizuki Y."/>
            <person name="Mount S."/>
            <person name="Morishita T."/>
            <person name="Miura S."/>
            <person name="Nakayama A."/>
            <person name="Nishizaka S."/>
            <person name="Nomoto H."/>
            <person name="Ohta F."/>
            <person name="Oishi K."/>
            <person name="Rigoutsos I."/>
            <person name="Sano M."/>
            <person name="Sasaki A."/>
            <person name="Sasakura Y."/>
            <person name="Shoguchi E."/>
            <person name="Shin-i T."/>
            <person name="Spagnuolo A."/>
            <person name="Stainier D."/>
            <person name="Suzuki M.M."/>
            <person name="Tassy O."/>
            <person name="Takatori N."/>
            <person name="Tokuoka M."/>
            <person name="Yagi K."/>
            <person name="Yoshizaki F."/>
            <person name="Wada S."/>
            <person name="Zhang C."/>
            <person name="Hyatt P.D."/>
            <person name="Larimer F."/>
            <person name="Detter C."/>
            <person name="Doggett N."/>
            <person name="Glavina T."/>
            <person name="Hawkins T."/>
            <person name="Richardson P."/>
            <person name="Lucas S."/>
            <person name="Kohara Y."/>
            <person name="Levine M."/>
            <person name="Satoh N."/>
            <person name="Rokhsar D.S."/>
        </authorList>
    </citation>
    <scope>NUCLEOTIDE SEQUENCE [LARGE SCALE GENOMIC DNA]</scope>
</reference>
<dbReference type="GeneTree" id="ENSGT00940000171596"/>
<evidence type="ECO:0000313" key="3">
    <source>
        <dbReference type="Ensembl" id="ENSCINP00000006475.3"/>
    </source>
</evidence>
<proteinExistence type="predicted"/>
<dbReference type="Pfam" id="PF02181">
    <property type="entry name" value="FH2"/>
    <property type="match status" value="1"/>
</dbReference>
<reference evidence="3" key="4">
    <citation type="submission" date="2025-09" db="UniProtKB">
        <authorList>
            <consortium name="Ensembl"/>
        </authorList>
    </citation>
    <scope>IDENTIFICATION</scope>
</reference>
<sequence>MTLMHCVVMEAAENHPHLLDIPSELSVVMECKTVSVDHLKSTINRLTGGIAKLTKQVEKSSKEVKEQFAPFLKVATDKVSTFAKDLEEIENLRLSLAKYLVEDEAKFKLEECLSTFAKLCEQIKSAIKENKERAVMEEKKKKRAQMEEERKKSGKVSKFAPPPAGENIIDNL</sequence>
<dbReference type="PANTHER" id="PTHR46345">
    <property type="entry name" value="INVERTED FORMIN-2"/>
    <property type="match status" value="1"/>
</dbReference>
<accession>F6QE00</accession>
<dbReference type="AlphaFoldDB" id="F6QE00"/>
<dbReference type="STRING" id="7719.ENSCINP00000006475"/>
<reference evidence="3" key="2">
    <citation type="journal article" date="2008" name="Genome Biol.">
        <title>Improved genome assembly and evidence-based global gene model set for the chordate Ciona intestinalis: new insight into intron and operon populations.</title>
        <authorList>
            <person name="Satou Y."/>
            <person name="Mineta K."/>
            <person name="Ogasawara M."/>
            <person name="Sasakura Y."/>
            <person name="Shoguchi E."/>
            <person name="Ueno K."/>
            <person name="Yamada L."/>
            <person name="Matsumoto J."/>
            <person name="Wasserscheid J."/>
            <person name="Dewar K."/>
            <person name="Wiley G.B."/>
            <person name="Macmil S.L."/>
            <person name="Roe B.A."/>
            <person name="Zeller R.W."/>
            <person name="Hastings K.E."/>
            <person name="Lemaire P."/>
            <person name="Lindquist E."/>
            <person name="Endo T."/>
            <person name="Hotta K."/>
            <person name="Inaba K."/>
        </authorList>
    </citation>
    <scope>NUCLEOTIDE SEQUENCE [LARGE SCALE GENOMIC DNA]</scope>
    <source>
        <strain evidence="3">wild type</strain>
    </source>
</reference>
<feature type="compositionally biased region" description="Basic and acidic residues" evidence="1">
    <location>
        <begin position="134"/>
        <end position="151"/>
    </location>
</feature>
<dbReference type="PANTHER" id="PTHR46345:SF8">
    <property type="entry name" value="FORMIN 3, ISOFORM B"/>
    <property type="match status" value="1"/>
</dbReference>
<evidence type="ECO:0000259" key="2">
    <source>
        <dbReference type="PROSITE" id="PS51444"/>
    </source>
</evidence>
<organism evidence="3 4">
    <name type="scientific">Ciona intestinalis</name>
    <name type="common">Transparent sea squirt</name>
    <name type="synonym">Ascidia intestinalis</name>
    <dbReference type="NCBI Taxonomy" id="7719"/>
    <lineage>
        <taxon>Eukaryota</taxon>
        <taxon>Metazoa</taxon>
        <taxon>Chordata</taxon>
        <taxon>Tunicata</taxon>
        <taxon>Ascidiacea</taxon>
        <taxon>Phlebobranchia</taxon>
        <taxon>Cionidae</taxon>
        <taxon>Ciona</taxon>
    </lineage>
</organism>
<dbReference type="SUPFAM" id="SSF101447">
    <property type="entry name" value="Formin homology 2 domain (FH2 domain)"/>
    <property type="match status" value="1"/>
</dbReference>
<feature type="domain" description="FH2" evidence="2">
    <location>
        <begin position="1"/>
        <end position="149"/>
    </location>
</feature>
<dbReference type="PROSITE" id="PS51444">
    <property type="entry name" value="FH2"/>
    <property type="match status" value="1"/>
</dbReference>
<evidence type="ECO:0000256" key="1">
    <source>
        <dbReference type="SAM" id="MobiDB-lite"/>
    </source>
</evidence>
<dbReference type="InterPro" id="IPR015425">
    <property type="entry name" value="FH2_Formin"/>
</dbReference>
<dbReference type="InterPro" id="IPR042201">
    <property type="entry name" value="FH2_Formin_sf"/>
</dbReference>
<keyword evidence="4" id="KW-1185">Reference proteome</keyword>
<name>F6QE00_CIOIN</name>
<dbReference type="Gene3D" id="1.20.58.2220">
    <property type="entry name" value="Formin, FH2 domain"/>
    <property type="match status" value="1"/>
</dbReference>
<reference evidence="3" key="3">
    <citation type="submission" date="2025-08" db="UniProtKB">
        <authorList>
            <consortium name="Ensembl"/>
        </authorList>
    </citation>
    <scope>IDENTIFICATION</scope>
</reference>